<evidence type="ECO:0000313" key="3">
    <source>
        <dbReference type="Proteomes" id="UP000192582"/>
    </source>
</evidence>
<dbReference type="Proteomes" id="UP000192582">
    <property type="component" value="Unassembled WGS sequence"/>
</dbReference>
<evidence type="ECO:0000313" key="2">
    <source>
        <dbReference type="EMBL" id="SMB81938.1"/>
    </source>
</evidence>
<evidence type="ECO:0000256" key="1">
    <source>
        <dbReference type="SAM" id="MobiDB-lite"/>
    </source>
</evidence>
<proteinExistence type="predicted"/>
<gene>
    <name evidence="2" type="ORF">SAMN00790413_04776</name>
</gene>
<sequence>MGTQETSSGWTVATQMQAAVADDSVNIGQVIALQKIIGVTRSGKVYDPSKNPFGQTKLDYDYARKTETLPIEIQLADADGGTDNPLQKLVLPSRDKDAPSSLTFDLTCKK</sequence>
<name>A0A1W1ULD0_9DEIO</name>
<keyword evidence="3" id="KW-1185">Reference proteome</keyword>
<feature type="region of interest" description="Disordered" evidence="1">
    <location>
        <begin position="89"/>
        <end position="110"/>
    </location>
</feature>
<dbReference type="AlphaFoldDB" id="A0A1W1ULD0"/>
<organism evidence="2 3">
    <name type="scientific">Deinococcus hopiensis KR-140</name>
    <dbReference type="NCBI Taxonomy" id="695939"/>
    <lineage>
        <taxon>Bacteria</taxon>
        <taxon>Thermotogati</taxon>
        <taxon>Deinococcota</taxon>
        <taxon>Deinococci</taxon>
        <taxon>Deinococcales</taxon>
        <taxon>Deinococcaceae</taxon>
        <taxon>Deinococcus</taxon>
    </lineage>
</organism>
<dbReference type="RefSeq" id="WP_084046090.1">
    <property type="nucleotide sequence ID" value="NZ_FWWU01000005.1"/>
</dbReference>
<accession>A0A1W1ULD0</accession>
<protein>
    <submittedName>
        <fullName evidence="2">Uncharacterized protein</fullName>
    </submittedName>
</protein>
<reference evidence="2 3" key="1">
    <citation type="submission" date="2017-04" db="EMBL/GenBank/DDBJ databases">
        <authorList>
            <person name="Afonso C.L."/>
            <person name="Miller P.J."/>
            <person name="Scott M.A."/>
            <person name="Spackman E."/>
            <person name="Goraichik I."/>
            <person name="Dimitrov K.M."/>
            <person name="Suarez D.L."/>
            <person name="Swayne D.E."/>
        </authorList>
    </citation>
    <scope>NUCLEOTIDE SEQUENCE [LARGE SCALE GENOMIC DNA]</scope>
    <source>
        <strain evidence="2 3">KR-140</strain>
    </source>
</reference>
<dbReference type="EMBL" id="FWWU01000005">
    <property type="protein sequence ID" value="SMB81938.1"/>
    <property type="molecule type" value="Genomic_DNA"/>
</dbReference>